<keyword evidence="2" id="KW-1185">Reference proteome</keyword>
<reference evidence="1 2" key="1">
    <citation type="submission" date="2018-03" db="EMBL/GenBank/DDBJ databases">
        <title>Genomic Encyclopedia of Type Strains, Phase III (KMG-III): the genomes of soil and plant-associated and newly described type strains.</title>
        <authorList>
            <person name="Whitman W."/>
        </authorList>
    </citation>
    <scope>NUCLEOTIDE SEQUENCE [LARGE SCALE GENOMIC DNA]</scope>
    <source>
        <strain evidence="1 2">CGMCC 1.07653</strain>
    </source>
</reference>
<dbReference type="RefSeq" id="WP_106589883.1">
    <property type="nucleotide sequence ID" value="NZ_PYAV01000018.1"/>
</dbReference>
<dbReference type="OrthoDB" id="2969159at2"/>
<accession>A0A2P8H654</accession>
<proteinExistence type="predicted"/>
<name>A0A2P8H654_9BACI</name>
<organism evidence="1 2">
    <name type="scientific">Salsuginibacillus halophilus</name>
    <dbReference type="NCBI Taxonomy" id="517424"/>
    <lineage>
        <taxon>Bacteria</taxon>
        <taxon>Bacillati</taxon>
        <taxon>Bacillota</taxon>
        <taxon>Bacilli</taxon>
        <taxon>Bacillales</taxon>
        <taxon>Bacillaceae</taxon>
        <taxon>Salsuginibacillus</taxon>
    </lineage>
</organism>
<dbReference type="EMBL" id="PYAV01000018">
    <property type="protein sequence ID" value="PSL41707.1"/>
    <property type="molecule type" value="Genomic_DNA"/>
</dbReference>
<dbReference type="Pfam" id="PF10665">
    <property type="entry name" value="Minor_capsid_1"/>
    <property type="match status" value="1"/>
</dbReference>
<dbReference type="InterPro" id="IPR019612">
    <property type="entry name" value="Minor_capsid_put"/>
</dbReference>
<evidence type="ECO:0000313" key="2">
    <source>
        <dbReference type="Proteomes" id="UP000242310"/>
    </source>
</evidence>
<dbReference type="Proteomes" id="UP000242310">
    <property type="component" value="Unassembled WGS sequence"/>
</dbReference>
<evidence type="ECO:0000313" key="1">
    <source>
        <dbReference type="EMBL" id="PSL41707.1"/>
    </source>
</evidence>
<dbReference type="AlphaFoldDB" id="A0A2P8H654"/>
<sequence>MVKPIPKNLLIHTVTHEPYEEGGGWDEPESSEPVTIERVLVQPASALRRNSNADRIEAENVLFVDRANSSAFPDIKAKDTVKFDGKSHEVHKVNKQYAFGPKPHHIEVELV</sequence>
<protein>
    <submittedName>
        <fullName evidence="1">Minor capsid protein</fullName>
    </submittedName>
</protein>
<gene>
    <name evidence="1" type="ORF">B0H94_11820</name>
</gene>
<comment type="caution">
    <text evidence="1">The sequence shown here is derived from an EMBL/GenBank/DDBJ whole genome shotgun (WGS) entry which is preliminary data.</text>
</comment>